<dbReference type="PROSITE" id="PS50889">
    <property type="entry name" value="S4"/>
    <property type="match status" value="1"/>
</dbReference>
<dbReference type="Pfam" id="PF21278">
    <property type="entry name" value="YlmH_1st"/>
    <property type="match status" value="1"/>
</dbReference>
<dbReference type="Proteomes" id="UP000317430">
    <property type="component" value="Unassembled WGS sequence"/>
</dbReference>
<dbReference type="InterPro" id="IPR002942">
    <property type="entry name" value="S4_RNA-bd"/>
</dbReference>
<name>A0A5C5SAZ0_9STRE</name>
<dbReference type="RefSeq" id="WP_146567869.1">
    <property type="nucleotide sequence ID" value="NZ_VOHL01000006.1"/>
</dbReference>
<dbReference type="Pfam" id="PF17774">
    <property type="entry name" value="YlmH_RBD"/>
    <property type="match status" value="1"/>
</dbReference>
<reference evidence="3 4" key="1">
    <citation type="submission" date="2019-08" db="EMBL/GenBank/DDBJ databases">
        <authorList>
            <person name="Lei W."/>
        </authorList>
    </citation>
    <scope>NUCLEOTIDE SEQUENCE [LARGE SCALE GENOMIC DNA]</scope>
    <source>
        <strain evidence="3 4">CCUG 66496</strain>
    </source>
</reference>
<dbReference type="Gene3D" id="3.30.70.330">
    <property type="match status" value="1"/>
</dbReference>
<dbReference type="InterPro" id="IPR048443">
    <property type="entry name" value="RqcP2_N"/>
</dbReference>
<evidence type="ECO:0000256" key="1">
    <source>
        <dbReference type="PROSITE-ProRule" id="PRU00182"/>
    </source>
</evidence>
<evidence type="ECO:0000313" key="4">
    <source>
        <dbReference type="Proteomes" id="UP000317430"/>
    </source>
</evidence>
<dbReference type="EMBL" id="VOHL01000006">
    <property type="protein sequence ID" value="TWS96929.1"/>
    <property type="molecule type" value="Genomic_DNA"/>
</dbReference>
<dbReference type="Gene3D" id="3.30.1370.160">
    <property type="match status" value="1"/>
</dbReference>
<dbReference type="Gene3D" id="3.10.290.10">
    <property type="entry name" value="RNA-binding S4 domain"/>
    <property type="match status" value="1"/>
</dbReference>
<comment type="caution">
    <text evidence="3">The sequence shown here is derived from an EMBL/GenBank/DDBJ whole genome shotgun (WGS) entry which is preliminary data.</text>
</comment>
<sequence>MKKSSQSIYQHFHPSEKPFIDKVFQLIEKMETSYSYQLTDFLDPRQLTIASNILASQGVSYFLSTALCPMEQARLIIAPDYYVYHAEDFEISLVEIDYPRKFSQLTHRQVMGAFLNQSGLKRGFLGDILVADGRIQCFIDSRKLPYLAQEVTSIGRLPVSLREIAFEERLVGESGQERFIISSSLRLDKVVAQVLKKPRSQVLALIEQGRVKCDHALVDKPSLELAIGSLVSIRGYGRFQIEKSKGLSKQGKYKLIIRQMMSK</sequence>
<protein>
    <submittedName>
        <fullName evidence="3">RNA-binding protein</fullName>
    </submittedName>
</protein>
<dbReference type="Pfam" id="PF01479">
    <property type="entry name" value="S4"/>
    <property type="match status" value="1"/>
</dbReference>
<organism evidence="3 4">
    <name type="scientific">Streptococcus cuniculipharyngis</name>
    <dbReference type="NCBI Taxonomy" id="1562651"/>
    <lineage>
        <taxon>Bacteria</taxon>
        <taxon>Bacillati</taxon>
        <taxon>Bacillota</taxon>
        <taxon>Bacilli</taxon>
        <taxon>Lactobacillales</taxon>
        <taxon>Streptococcaceae</taxon>
        <taxon>Streptococcus</taxon>
    </lineage>
</organism>
<dbReference type="GO" id="GO:0003723">
    <property type="term" value="F:RNA binding"/>
    <property type="evidence" value="ECO:0007669"/>
    <property type="project" value="UniProtKB-KW"/>
</dbReference>
<dbReference type="InterPro" id="IPR036986">
    <property type="entry name" value="S4_RNA-bd_sf"/>
</dbReference>
<gene>
    <name evidence="3" type="ORF">FRX57_06560</name>
</gene>
<dbReference type="InterPro" id="IPR012677">
    <property type="entry name" value="Nucleotide-bd_a/b_plait_sf"/>
</dbReference>
<dbReference type="InterPro" id="IPR040591">
    <property type="entry name" value="RqcP2_RBD"/>
</dbReference>
<dbReference type="AlphaFoldDB" id="A0A5C5SAZ0"/>
<evidence type="ECO:0000259" key="2">
    <source>
        <dbReference type="SMART" id="SM00363"/>
    </source>
</evidence>
<proteinExistence type="predicted"/>
<keyword evidence="4" id="KW-1185">Reference proteome</keyword>
<dbReference type="SMART" id="SM00363">
    <property type="entry name" value="S4"/>
    <property type="match status" value="1"/>
</dbReference>
<accession>A0A5C5SAZ0</accession>
<dbReference type="OrthoDB" id="9812787at2"/>
<dbReference type="CDD" id="cd00165">
    <property type="entry name" value="S4"/>
    <property type="match status" value="1"/>
</dbReference>
<feature type="domain" description="RNA-binding S4" evidence="2">
    <location>
        <begin position="185"/>
        <end position="252"/>
    </location>
</feature>
<evidence type="ECO:0000313" key="3">
    <source>
        <dbReference type="EMBL" id="TWS96929.1"/>
    </source>
</evidence>
<keyword evidence="1" id="KW-0694">RNA-binding</keyword>
<dbReference type="SUPFAM" id="SSF55174">
    <property type="entry name" value="Alpha-L RNA-binding motif"/>
    <property type="match status" value="1"/>
</dbReference>